<dbReference type="PANTHER" id="PTHR44757">
    <property type="entry name" value="DIGUANYLATE CYCLASE DGCP"/>
    <property type="match status" value="1"/>
</dbReference>
<name>A0A1H9QGP5_9BURK</name>
<dbReference type="SMART" id="SM00267">
    <property type="entry name" value="GGDEF"/>
    <property type="match status" value="1"/>
</dbReference>
<dbReference type="NCBIfam" id="TIGR00229">
    <property type="entry name" value="sensory_box"/>
    <property type="match status" value="2"/>
</dbReference>
<dbReference type="CDD" id="cd12915">
    <property type="entry name" value="PDC2_DGC_like"/>
    <property type="match status" value="1"/>
</dbReference>
<dbReference type="AlphaFoldDB" id="A0A1H9QGP5"/>
<keyword evidence="7" id="KW-1185">Reference proteome</keyword>
<dbReference type="InterPro" id="IPR000160">
    <property type="entry name" value="GGDEF_dom"/>
</dbReference>
<dbReference type="Gene3D" id="3.30.70.270">
    <property type="match status" value="1"/>
</dbReference>
<feature type="domain" description="PAC" evidence="3">
    <location>
        <begin position="400"/>
        <end position="454"/>
    </location>
</feature>
<dbReference type="FunFam" id="3.30.70.270:FF:000001">
    <property type="entry name" value="Diguanylate cyclase domain protein"/>
    <property type="match status" value="1"/>
</dbReference>
<dbReference type="Pfam" id="PF13682">
    <property type="entry name" value="CZB"/>
    <property type="match status" value="1"/>
</dbReference>
<feature type="domain" description="GGDEF" evidence="5">
    <location>
        <begin position="608"/>
        <end position="742"/>
    </location>
</feature>
<dbReference type="SUPFAM" id="SSF55073">
    <property type="entry name" value="Nucleotide cyclase"/>
    <property type="match status" value="1"/>
</dbReference>
<dbReference type="SMART" id="SM00086">
    <property type="entry name" value="PAC"/>
    <property type="match status" value="2"/>
</dbReference>
<dbReference type="InterPro" id="IPR043128">
    <property type="entry name" value="Rev_trsase/Diguanyl_cyclase"/>
</dbReference>
<dbReference type="PROSITE" id="PS50112">
    <property type="entry name" value="PAS"/>
    <property type="match status" value="2"/>
</dbReference>
<dbReference type="InterPro" id="IPR000014">
    <property type="entry name" value="PAS"/>
</dbReference>
<dbReference type="InterPro" id="IPR001610">
    <property type="entry name" value="PAC"/>
</dbReference>
<dbReference type="Gene3D" id="3.30.450.20">
    <property type="entry name" value="PAS domain"/>
    <property type="match status" value="3"/>
</dbReference>
<reference evidence="6 7" key="1">
    <citation type="submission" date="2016-10" db="EMBL/GenBank/DDBJ databases">
        <authorList>
            <person name="de Groot N.N."/>
        </authorList>
    </citation>
    <scope>NUCLEOTIDE SEQUENCE [LARGE SCALE GENOMIC DNA]</scope>
    <source>
        <strain evidence="6 7">ATCC 35958</strain>
    </source>
</reference>
<dbReference type="InterPro" id="IPR000700">
    <property type="entry name" value="PAS-assoc_C"/>
</dbReference>
<dbReference type="Pfam" id="PF00563">
    <property type="entry name" value="EAL"/>
    <property type="match status" value="1"/>
</dbReference>
<dbReference type="SMART" id="SM00091">
    <property type="entry name" value="PAS"/>
    <property type="match status" value="2"/>
</dbReference>
<gene>
    <name evidence="6" type="ORF">SAMN02982919_02675</name>
</gene>
<dbReference type="PROSITE" id="PS50113">
    <property type="entry name" value="PAC"/>
    <property type="match status" value="2"/>
</dbReference>
<dbReference type="CDD" id="cd01948">
    <property type="entry name" value="EAL"/>
    <property type="match status" value="1"/>
</dbReference>
<dbReference type="Gene3D" id="3.20.20.450">
    <property type="entry name" value="EAL domain"/>
    <property type="match status" value="1"/>
</dbReference>
<evidence type="ECO:0000256" key="1">
    <source>
        <dbReference type="SAM" id="Phobius"/>
    </source>
</evidence>
<dbReference type="Pfam" id="PF00990">
    <property type="entry name" value="GGDEF"/>
    <property type="match status" value="1"/>
</dbReference>
<dbReference type="Gene3D" id="1.20.120.30">
    <property type="entry name" value="Aspartate receptor, ligand-binding domain"/>
    <property type="match status" value="1"/>
</dbReference>
<sequence length="1130" mass="126087">MLSSEVKRRHVLWVLSAVVLAIGWLSALGFTLWRLREDALSNGLAQAVIHARHFEEHLTQTMQLIDFAAENINPLYKNGIGPKDLGPRLRELLRPMPYLRSIAVLDEHGQVLDSSNPANIGMVIDLQGFYPSHNPEAPILRIGNPWQGRDFVSASIATQAAALSPTEPHLVPVLRRLSGTEKTQWLLTAINPDYFINYASNLMESEHGYVQWLRYDDVLLMSASPHERAGTAGAAGHFAQGIARHEQGVLEQQLPTGQQVLTAYRVSSRFPIVVAAQIDRDAVLAQWATEARRLAGIFVPSLLALAVVGFAALRRQQRLAQQQAQLDEERSLAASVFESSSDAIIITTPDAHILSVNPAFERVTGYSTAEALNLNPRFMASGVQDSTFYAQMWATLLRYGHWEGEIFNRHKQGHLYTVLLRINAVKDAAHQLRHYVGTITDVTQKNAAQEQLKLAASVFSHAREGIMITSPQGDMIEVNAAFSRITGYRRDEVIGKNSNMLSSGRQGADFYANMWAELSDKGRWTGEIWNRRKSGEVYAEMLTISAVCDVHAKVLRYVALFSDISQQKENEKRLEHIAHYDALTGLPNRVLLADRLRQAIVQAGRYAKKLAVVFLDLDGFKAINDTYGHAMGDKLLIELAVRMQHALRDGDTIARIGGDEFVAVLAGLSQHEAAGVVLDRLLIAAAQPVLTDGVALQVSASVGVAFFPQSEEVDADQLLRQADQAMYQAKVTGKNRYHVFDAEQDRHLRGHHEGLENIRQALQKDEFALYYQPKVNMRTGEVVGAEALIRWLHPERGVLAPAAFLPALESDELAVQMGEWVLETAMAQIETWKAQGLSLPVSVNMDARQLQQPDFVTRLRHLLALHPHIGAGDLELEVLETNALDDIPGISRLMDACHEMGVGFALDDFGTGYSSLTYLRRLPAKLLKIDQSFVRDMLDDPDDMAILEGVLGLARVFRRQVIAEGVETVAHGVMLLRLGCEWGQGYAIARPMPATEMPNWLATWRPEPSWLHLPHAQRDDLPLLFAMVEHRAWVTGITSYLRGERSTAPVLDLQNCRFSHWLQHEGGRKRHADNAMLEKIEQLHQKIHAQAEALVALKHQGQEEIVLERLPDIYVLRDALLEKLPMLLEV</sequence>
<feature type="transmembrane region" description="Helical" evidence="1">
    <location>
        <begin position="12"/>
        <end position="33"/>
    </location>
</feature>
<dbReference type="InterPro" id="IPR001633">
    <property type="entry name" value="EAL_dom"/>
</dbReference>
<organism evidence="6 7">
    <name type="scientific">Giesbergeria anulus</name>
    <dbReference type="NCBI Taxonomy" id="180197"/>
    <lineage>
        <taxon>Bacteria</taxon>
        <taxon>Pseudomonadati</taxon>
        <taxon>Pseudomonadota</taxon>
        <taxon>Betaproteobacteria</taxon>
        <taxon>Burkholderiales</taxon>
        <taxon>Comamonadaceae</taxon>
        <taxon>Giesbergeria</taxon>
    </lineage>
</organism>
<dbReference type="EMBL" id="FOGD01000010">
    <property type="protein sequence ID" value="SER59721.1"/>
    <property type="molecule type" value="Genomic_DNA"/>
</dbReference>
<dbReference type="SUPFAM" id="SSF141868">
    <property type="entry name" value="EAL domain-like"/>
    <property type="match status" value="1"/>
</dbReference>
<dbReference type="GO" id="GO:0003824">
    <property type="term" value="F:catalytic activity"/>
    <property type="evidence" value="ECO:0007669"/>
    <property type="project" value="UniProtKB-ARBA"/>
</dbReference>
<feature type="domain" description="PAS" evidence="2">
    <location>
        <begin position="329"/>
        <end position="373"/>
    </location>
</feature>
<dbReference type="NCBIfam" id="TIGR00254">
    <property type="entry name" value="GGDEF"/>
    <property type="match status" value="1"/>
</dbReference>
<dbReference type="STRING" id="180197.SAMN02982919_02675"/>
<feature type="domain" description="EAL" evidence="4">
    <location>
        <begin position="751"/>
        <end position="1005"/>
    </location>
</feature>
<accession>A0A1H9QGP5</accession>
<dbReference type="InterPro" id="IPR035919">
    <property type="entry name" value="EAL_sf"/>
</dbReference>
<dbReference type="PANTHER" id="PTHR44757:SF2">
    <property type="entry name" value="BIOFILM ARCHITECTURE MAINTENANCE PROTEIN MBAA"/>
    <property type="match status" value="1"/>
</dbReference>
<dbReference type="PROSITE" id="PS50883">
    <property type="entry name" value="EAL"/>
    <property type="match status" value="1"/>
</dbReference>
<dbReference type="CDD" id="cd01949">
    <property type="entry name" value="GGDEF"/>
    <property type="match status" value="1"/>
</dbReference>
<dbReference type="SUPFAM" id="SSF55785">
    <property type="entry name" value="PYP-like sensor domain (PAS domain)"/>
    <property type="match status" value="2"/>
</dbReference>
<dbReference type="Proteomes" id="UP000199766">
    <property type="component" value="Unassembled WGS sequence"/>
</dbReference>
<evidence type="ECO:0000313" key="6">
    <source>
        <dbReference type="EMBL" id="SER59721.1"/>
    </source>
</evidence>
<evidence type="ECO:0000259" key="3">
    <source>
        <dbReference type="PROSITE" id="PS50113"/>
    </source>
</evidence>
<keyword evidence="1" id="KW-1133">Transmembrane helix</keyword>
<evidence type="ECO:0000259" key="2">
    <source>
        <dbReference type="PROSITE" id="PS50112"/>
    </source>
</evidence>
<feature type="domain" description="PAC" evidence="3">
    <location>
        <begin position="524"/>
        <end position="576"/>
    </location>
</feature>
<keyword evidence="1" id="KW-0812">Transmembrane</keyword>
<dbReference type="InterPro" id="IPR029787">
    <property type="entry name" value="Nucleotide_cyclase"/>
</dbReference>
<dbReference type="SMART" id="SM00052">
    <property type="entry name" value="EAL"/>
    <property type="match status" value="1"/>
</dbReference>
<dbReference type="RefSeq" id="WP_091458460.1">
    <property type="nucleotide sequence ID" value="NZ_FOGD01000010.1"/>
</dbReference>
<dbReference type="OrthoDB" id="9813903at2"/>
<protein>
    <submittedName>
        <fullName evidence="6">PAS domain S-box-containing protein/diguanylate cyclase (GGDEF) domain-containing protein</fullName>
    </submittedName>
</protein>
<proteinExistence type="predicted"/>
<dbReference type="CDD" id="cd00130">
    <property type="entry name" value="PAS"/>
    <property type="match status" value="2"/>
</dbReference>
<dbReference type="InterPro" id="IPR035965">
    <property type="entry name" value="PAS-like_dom_sf"/>
</dbReference>
<evidence type="ECO:0000313" key="7">
    <source>
        <dbReference type="Proteomes" id="UP000199766"/>
    </source>
</evidence>
<dbReference type="PROSITE" id="PS50887">
    <property type="entry name" value="GGDEF"/>
    <property type="match status" value="1"/>
</dbReference>
<evidence type="ECO:0000259" key="5">
    <source>
        <dbReference type="PROSITE" id="PS50887"/>
    </source>
</evidence>
<evidence type="ECO:0000259" key="4">
    <source>
        <dbReference type="PROSITE" id="PS50883"/>
    </source>
</evidence>
<dbReference type="InterPro" id="IPR025991">
    <property type="entry name" value="Chemoreceptor_zinc-bind_dom"/>
</dbReference>
<feature type="domain" description="PAS" evidence="2">
    <location>
        <begin position="451"/>
        <end position="497"/>
    </location>
</feature>
<dbReference type="InterPro" id="IPR052155">
    <property type="entry name" value="Biofilm_reg_signaling"/>
</dbReference>
<dbReference type="Pfam" id="PF13426">
    <property type="entry name" value="PAS_9"/>
    <property type="match status" value="2"/>
</dbReference>
<keyword evidence="1" id="KW-0472">Membrane</keyword>